<keyword evidence="1" id="KW-1133">Transmembrane helix</keyword>
<feature type="transmembrane region" description="Helical" evidence="1">
    <location>
        <begin position="105"/>
        <end position="123"/>
    </location>
</feature>
<name>A0A9J9HD26_RHIWR</name>
<dbReference type="KEGG" id="swi:Swit_3039"/>
<proteinExistence type="predicted"/>
<organism evidence="2 3">
    <name type="scientific">Rhizorhabdus wittichii (strain DSM 6014 / CCUG 31198 / JCM 15750 / NBRC 105917 / EY 4224 / RW1)</name>
    <name type="common">Sphingomonas wittichii</name>
    <dbReference type="NCBI Taxonomy" id="392499"/>
    <lineage>
        <taxon>Bacteria</taxon>
        <taxon>Pseudomonadati</taxon>
        <taxon>Pseudomonadota</taxon>
        <taxon>Alphaproteobacteria</taxon>
        <taxon>Sphingomonadales</taxon>
        <taxon>Sphingomonadaceae</taxon>
        <taxon>Rhizorhabdus</taxon>
    </lineage>
</organism>
<feature type="transmembrane region" description="Helical" evidence="1">
    <location>
        <begin position="391"/>
        <end position="416"/>
    </location>
</feature>
<accession>A0A9J9HD26</accession>
<evidence type="ECO:0000313" key="3">
    <source>
        <dbReference type="Proteomes" id="UP000001989"/>
    </source>
</evidence>
<feature type="transmembrane region" description="Helical" evidence="1">
    <location>
        <begin position="303"/>
        <end position="323"/>
    </location>
</feature>
<gene>
    <name evidence="2" type="ordered locus">Swit_3039</name>
</gene>
<sequence>MFLAKPWIMAAGAAALTSLLPALELPLGPTTMVVLPITYAFVLSLLLNIAFRRSVGHGEGDRMGQRFSATLPFAMLPFIVLLGAVVGHNWRAVLAAGPALILQEIGHFGGTVLLSFPIAVWLLRLGRETVGATFSIARESSVAIIAERYGLRSPEGTGVLAIYIIGTLAGTLIFSVIASLAAGLGFFDHRALAVSCGIGSASMTAACAGALGVADPANSEQILALAGASNLLSTIGGFYVALFVTLPLVDWLYRKFGSAQLVIQEGEAIPQTSGCPPVVATKLDWLAMSLASILIPAVAAKDILLALLVATVILALSWVSVLINRLLHAKLPAIAWASVLGLAFGANPATGSLVTTATGAFDALSLVMVPLTIAGFALGGQEARAARQVGWKLAIVSLAVFLGTFGGAALIAQATLGLH</sequence>
<protein>
    <recommendedName>
        <fullName evidence="4">DUF3100 domain-containing protein</fullName>
    </recommendedName>
</protein>
<dbReference type="Pfam" id="PF11299">
    <property type="entry name" value="DUF3100"/>
    <property type="match status" value="1"/>
</dbReference>
<evidence type="ECO:0000256" key="1">
    <source>
        <dbReference type="SAM" id="Phobius"/>
    </source>
</evidence>
<feature type="transmembrane region" description="Helical" evidence="1">
    <location>
        <begin position="192"/>
        <end position="211"/>
    </location>
</feature>
<feature type="transmembrane region" description="Helical" evidence="1">
    <location>
        <begin position="32"/>
        <end position="51"/>
    </location>
</feature>
<dbReference type="OrthoDB" id="5451070at2"/>
<feature type="transmembrane region" description="Helical" evidence="1">
    <location>
        <begin position="71"/>
        <end position="90"/>
    </location>
</feature>
<evidence type="ECO:0008006" key="4">
    <source>
        <dbReference type="Google" id="ProtNLM"/>
    </source>
</evidence>
<dbReference type="Proteomes" id="UP000001989">
    <property type="component" value="Chromosome"/>
</dbReference>
<dbReference type="EMBL" id="CP000699">
    <property type="protein sequence ID" value="ABQ69389.1"/>
    <property type="molecule type" value="Genomic_DNA"/>
</dbReference>
<reference evidence="2 3" key="1">
    <citation type="journal article" date="2010" name="J. Bacteriol.">
        <title>Genome sequence of the dioxin-mineralizing bacterium Sphingomonas wittichii RW1.</title>
        <authorList>
            <person name="Miller T.R."/>
            <person name="Delcher A.L."/>
            <person name="Salzberg S.L."/>
            <person name="Saunders E."/>
            <person name="Detter J.C."/>
            <person name="Halden R.U."/>
        </authorList>
    </citation>
    <scope>NUCLEOTIDE SEQUENCE [LARGE SCALE GENOMIC DNA]</scope>
    <source>
        <strain evidence="3">DSM 6014 / CCUG 31198 / JCM 15750 / NBRC 105917 / EY 4224 / RW1</strain>
    </source>
</reference>
<keyword evidence="1" id="KW-0472">Membrane</keyword>
<keyword evidence="1" id="KW-0812">Transmembrane</keyword>
<feature type="transmembrane region" description="Helical" evidence="1">
    <location>
        <begin position="335"/>
        <end position="354"/>
    </location>
</feature>
<feature type="transmembrane region" description="Helical" evidence="1">
    <location>
        <begin position="160"/>
        <end position="186"/>
    </location>
</feature>
<feature type="transmembrane region" description="Helical" evidence="1">
    <location>
        <begin position="360"/>
        <end position="379"/>
    </location>
</feature>
<feature type="transmembrane region" description="Helical" evidence="1">
    <location>
        <begin position="223"/>
        <end position="246"/>
    </location>
</feature>
<dbReference type="InterPro" id="IPR021450">
    <property type="entry name" value="DUF3100"/>
</dbReference>
<dbReference type="AlphaFoldDB" id="A0A9J9HD26"/>
<keyword evidence="3" id="KW-1185">Reference proteome</keyword>
<evidence type="ECO:0000313" key="2">
    <source>
        <dbReference type="EMBL" id="ABQ69389.1"/>
    </source>
</evidence>